<keyword evidence="2" id="KW-1185">Reference proteome</keyword>
<dbReference type="PATRIC" id="fig|380242.3.peg.2231"/>
<dbReference type="AlphaFoldDB" id="A0A0M2UV88"/>
<gene>
    <name evidence="1" type="ORF">BROFUL_01796</name>
</gene>
<sequence>MAAWQTTHQSGTRVLITRGIRMLHKGWYSSAWCLLLTASLTGCTSIGPRSLSRDRFDYTTAISDSWKDQMLLNIVKIRYADAPVFLDVNSIISQYALDSAITLNSSWSSPKEGFGGGNIFGIGGIGRYFDRPTITFSPMTGEKFAQKLMNPIPPPALLSLIQTGFPIDIVFRLCIHAINGVQNRFGAGARARPADPEFYPLLERMRRVQIAGIMGMRMKKLDKEEASLELFFREKVDPAMEADILATRKVIGLDPHTNEFRVFYGSFSTSDKEVAILTRSVLEVIVDLASYIEVPEVHVAEQRVNPTLKDQQGASAPPIPLIRIHSSQEKPLDAFIAIPYRGYWFWIDDKDLPSKRLFSSLMFVFTLTETESKEGAPIVTIPVGG</sequence>
<protein>
    <submittedName>
        <fullName evidence="1">Uncharacterized protein</fullName>
    </submittedName>
</protein>
<evidence type="ECO:0000313" key="1">
    <source>
        <dbReference type="EMBL" id="KKO19500.1"/>
    </source>
</evidence>
<proteinExistence type="predicted"/>
<accession>A0A0M2UV88</accession>
<name>A0A0M2UV88_9BACT</name>
<dbReference type="Proteomes" id="UP000034954">
    <property type="component" value="Unassembled WGS sequence"/>
</dbReference>
<organism evidence="1 2">
    <name type="scientific">Candidatus Brocadia fulgida</name>
    <dbReference type="NCBI Taxonomy" id="380242"/>
    <lineage>
        <taxon>Bacteria</taxon>
        <taxon>Pseudomonadati</taxon>
        <taxon>Planctomycetota</taxon>
        <taxon>Candidatus Brocadiia</taxon>
        <taxon>Candidatus Brocadiales</taxon>
        <taxon>Candidatus Brocadiaceae</taxon>
        <taxon>Candidatus Brocadia</taxon>
    </lineage>
</organism>
<comment type="caution">
    <text evidence="1">The sequence shown here is derived from an EMBL/GenBank/DDBJ whole genome shotgun (WGS) entry which is preliminary data.</text>
</comment>
<dbReference type="EMBL" id="LAQJ01000187">
    <property type="protein sequence ID" value="KKO19500.1"/>
    <property type="molecule type" value="Genomic_DNA"/>
</dbReference>
<reference evidence="1 2" key="1">
    <citation type="journal article" date="2013" name="BMC Microbiol.">
        <title>Identification of the type II cytochrome c maturation pathway in anammox bacteria by comparative genomics.</title>
        <authorList>
            <person name="Ferousi C."/>
            <person name="Speth D.R."/>
            <person name="Reimann J."/>
            <person name="Op den Camp H.J."/>
            <person name="Allen J.W."/>
            <person name="Keltjens J.T."/>
            <person name="Jetten M.S."/>
        </authorList>
    </citation>
    <scope>NUCLEOTIDE SEQUENCE [LARGE SCALE GENOMIC DNA]</scope>
    <source>
        <strain evidence="1">RU1</strain>
    </source>
</reference>
<evidence type="ECO:0000313" key="2">
    <source>
        <dbReference type="Proteomes" id="UP000034954"/>
    </source>
</evidence>